<accession>A0ABP7XV85</accession>
<name>A0ABP7XV85_9ACTN</name>
<dbReference type="PANTHER" id="PTHR34822">
    <property type="entry name" value="GRPB DOMAIN PROTEIN (AFU_ORTHOLOGUE AFUA_1G01530)"/>
    <property type="match status" value="1"/>
</dbReference>
<dbReference type="Pfam" id="PF04229">
    <property type="entry name" value="GrpB"/>
    <property type="match status" value="1"/>
</dbReference>
<evidence type="ECO:0000256" key="1">
    <source>
        <dbReference type="SAM" id="MobiDB-lite"/>
    </source>
</evidence>
<sequence length="202" mass="22627">MPTRKQLTTFTDDDPPAGADPWVPGQHPEPPPEVVAYDPAWPAVYADLEARIRAVLGARVLEIHHVGSTSVPGLAAKPVIDIDLIVADPDAEDAYIPPLVAAGFVHRIREPWWWGHRMLRLDDPLVHLHVFDFTSPEAVRHRLFRDWLRQHPDDRDRYAAAKNEASAASAALGEHAMEYNARKQDVVREIYARLFAATGLTD</sequence>
<gene>
    <name evidence="2" type="ORF">GCM10022215_35900</name>
</gene>
<feature type="compositionally biased region" description="Polar residues" evidence="1">
    <location>
        <begin position="1"/>
        <end position="10"/>
    </location>
</feature>
<dbReference type="SUPFAM" id="SSF81301">
    <property type="entry name" value="Nucleotidyltransferase"/>
    <property type="match status" value="1"/>
</dbReference>
<feature type="region of interest" description="Disordered" evidence="1">
    <location>
        <begin position="1"/>
        <end position="30"/>
    </location>
</feature>
<proteinExistence type="predicted"/>
<dbReference type="InterPro" id="IPR043519">
    <property type="entry name" value="NT_sf"/>
</dbReference>
<dbReference type="Proteomes" id="UP001501495">
    <property type="component" value="Unassembled WGS sequence"/>
</dbReference>
<evidence type="ECO:0000313" key="3">
    <source>
        <dbReference type="Proteomes" id="UP001501495"/>
    </source>
</evidence>
<dbReference type="PANTHER" id="PTHR34822:SF1">
    <property type="entry name" value="GRPB FAMILY PROTEIN"/>
    <property type="match status" value="1"/>
</dbReference>
<keyword evidence="3" id="KW-1185">Reference proteome</keyword>
<organism evidence="2 3">
    <name type="scientific">Nocardioides fonticola</name>
    <dbReference type="NCBI Taxonomy" id="450363"/>
    <lineage>
        <taxon>Bacteria</taxon>
        <taxon>Bacillati</taxon>
        <taxon>Actinomycetota</taxon>
        <taxon>Actinomycetes</taxon>
        <taxon>Propionibacteriales</taxon>
        <taxon>Nocardioidaceae</taxon>
        <taxon>Nocardioides</taxon>
    </lineage>
</organism>
<dbReference type="InterPro" id="IPR007344">
    <property type="entry name" value="GrpB/CoaE"/>
</dbReference>
<dbReference type="Gene3D" id="3.30.460.10">
    <property type="entry name" value="Beta Polymerase, domain 2"/>
    <property type="match status" value="1"/>
</dbReference>
<protein>
    <submittedName>
        <fullName evidence="2">GrpB family protein</fullName>
    </submittedName>
</protein>
<comment type="caution">
    <text evidence="2">The sequence shown here is derived from an EMBL/GenBank/DDBJ whole genome shotgun (WGS) entry which is preliminary data.</text>
</comment>
<evidence type="ECO:0000313" key="2">
    <source>
        <dbReference type="EMBL" id="GAA4126380.1"/>
    </source>
</evidence>
<dbReference type="EMBL" id="BAAAZH010000028">
    <property type="protein sequence ID" value="GAA4126380.1"/>
    <property type="molecule type" value="Genomic_DNA"/>
</dbReference>
<reference evidence="3" key="1">
    <citation type="journal article" date="2019" name="Int. J. Syst. Evol. Microbiol.">
        <title>The Global Catalogue of Microorganisms (GCM) 10K type strain sequencing project: providing services to taxonomists for standard genome sequencing and annotation.</title>
        <authorList>
            <consortium name="The Broad Institute Genomics Platform"/>
            <consortium name="The Broad Institute Genome Sequencing Center for Infectious Disease"/>
            <person name="Wu L."/>
            <person name="Ma J."/>
        </authorList>
    </citation>
    <scope>NUCLEOTIDE SEQUENCE [LARGE SCALE GENOMIC DNA]</scope>
    <source>
        <strain evidence="3">JCM 16703</strain>
    </source>
</reference>
<dbReference type="RefSeq" id="WP_344734852.1">
    <property type="nucleotide sequence ID" value="NZ_BAAAZH010000028.1"/>
</dbReference>